<evidence type="ECO:0000256" key="2">
    <source>
        <dbReference type="PROSITE-ProRule" id="PRU00176"/>
    </source>
</evidence>
<name>A0ABM4ZUV1_VULVU</name>
<protein>
    <submittedName>
        <fullName evidence="5 6">Heterogeneous nuclear ribonucleoprotein A1-like 3</fullName>
    </submittedName>
</protein>
<dbReference type="InterPro" id="IPR035979">
    <property type="entry name" value="RBD_domain_sf"/>
</dbReference>
<evidence type="ECO:0000259" key="3">
    <source>
        <dbReference type="PROSITE" id="PS50102"/>
    </source>
</evidence>
<dbReference type="Proteomes" id="UP001652641">
    <property type="component" value="Chromosome 2"/>
</dbReference>
<dbReference type="InterPro" id="IPR012677">
    <property type="entry name" value="Nucleotide-bd_a/b_plait_sf"/>
</dbReference>
<sequence>MGKAYGLGGNERPQHQVLQRLWVPHVGHLEEVGATMNTRPHTQVDGRVVEPKRAVSREDSQRPGAHFTVKKIFVGGIKENTEEHQLRDYFEQYGKMEVIEIMTDPGSGKKRGFASVTFDDHDSVDKIVIQKYHTVNDHNCQVRKALSKQEMASASSKEAEVVLETLVVVVEVVLVGMTTLVVEGTSVVKVASEAVEVVMDTVAMGMARTDLVMMEATLEVVEAITISAITTINPQILDP</sequence>
<evidence type="ECO:0000313" key="6">
    <source>
        <dbReference type="RefSeq" id="XP_072606322.1"/>
    </source>
</evidence>
<dbReference type="PANTHER" id="PTHR48026">
    <property type="entry name" value="HOMOLOGOUS TO DROSOPHILA SQD (SQUID) PROTEIN"/>
    <property type="match status" value="1"/>
</dbReference>
<keyword evidence="1 2" id="KW-0694">RNA-binding</keyword>
<dbReference type="PROSITE" id="PS50102">
    <property type="entry name" value="RRM"/>
    <property type="match status" value="1"/>
</dbReference>
<dbReference type="RefSeq" id="XP_072606322.1">
    <property type="nucleotide sequence ID" value="XM_072750221.1"/>
</dbReference>
<evidence type="ECO:0000256" key="1">
    <source>
        <dbReference type="ARBA" id="ARBA00022884"/>
    </source>
</evidence>
<accession>A0ABM4ZUV1</accession>
<reference evidence="4 5" key="1">
    <citation type="submission" date="2025-05" db="UniProtKB">
        <authorList>
            <consortium name="RefSeq"/>
        </authorList>
    </citation>
    <scope>NUCLEOTIDE SEQUENCE [LARGE SCALE GENOMIC DNA]</scope>
    <source>
        <tissue evidence="5 6">Cell line</tissue>
    </source>
</reference>
<dbReference type="GeneID" id="112929580"/>
<keyword evidence="4" id="KW-1185">Reference proteome</keyword>
<dbReference type="SMART" id="SM00360">
    <property type="entry name" value="RRM"/>
    <property type="match status" value="1"/>
</dbReference>
<dbReference type="Gene3D" id="3.30.70.330">
    <property type="match status" value="1"/>
</dbReference>
<dbReference type="Pfam" id="PF00076">
    <property type="entry name" value="RRM_1"/>
    <property type="match status" value="1"/>
</dbReference>
<evidence type="ECO:0000313" key="4">
    <source>
        <dbReference type="Proteomes" id="UP001652641"/>
    </source>
</evidence>
<proteinExistence type="predicted"/>
<dbReference type="RefSeq" id="XP_072606321.1">
    <property type="nucleotide sequence ID" value="XM_072750220.1"/>
</dbReference>
<organism evidence="4 6">
    <name type="scientific">Vulpes vulpes</name>
    <name type="common">Red fox</name>
    <dbReference type="NCBI Taxonomy" id="9627"/>
    <lineage>
        <taxon>Eukaryota</taxon>
        <taxon>Metazoa</taxon>
        <taxon>Chordata</taxon>
        <taxon>Craniata</taxon>
        <taxon>Vertebrata</taxon>
        <taxon>Euteleostomi</taxon>
        <taxon>Mammalia</taxon>
        <taxon>Eutheria</taxon>
        <taxon>Laurasiatheria</taxon>
        <taxon>Carnivora</taxon>
        <taxon>Caniformia</taxon>
        <taxon>Canidae</taxon>
        <taxon>Vulpes</taxon>
    </lineage>
</organism>
<feature type="domain" description="RRM" evidence="3">
    <location>
        <begin position="70"/>
        <end position="147"/>
    </location>
</feature>
<dbReference type="InterPro" id="IPR000504">
    <property type="entry name" value="RRM_dom"/>
</dbReference>
<gene>
    <name evidence="5 6" type="primary">HNRNPA1L3</name>
</gene>
<evidence type="ECO:0000313" key="5">
    <source>
        <dbReference type="RefSeq" id="XP_072606321.1"/>
    </source>
</evidence>
<dbReference type="SUPFAM" id="SSF54928">
    <property type="entry name" value="RNA-binding domain, RBD"/>
    <property type="match status" value="1"/>
</dbReference>
<dbReference type="PANTHER" id="PTHR48026:SF2">
    <property type="entry name" value="HETEROGENEOUS NUCLEAR RIBONUCLEOPROTEIN A1-RELATED"/>
    <property type="match status" value="1"/>
</dbReference>